<dbReference type="PANTHER" id="PTHR36688:SF2">
    <property type="entry name" value="ENDONUCLEASE_EXONUCLEASE_PHOSPHATASE DOMAIN-CONTAINING PROTEIN"/>
    <property type="match status" value="1"/>
</dbReference>
<accession>L7MLP8</accession>
<dbReference type="InterPro" id="IPR036691">
    <property type="entry name" value="Endo/exonu/phosph_ase_sf"/>
</dbReference>
<dbReference type="InterPro" id="IPR000477">
    <property type="entry name" value="RT_dom"/>
</dbReference>
<dbReference type="PANTHER" id="PTHR36688">
    <property type="entry name" value="ENDO/EXONUCLEASE/PHOSPHATASE DOMAIN-CONTAINING PROTEIN"/>
    <property type="match status" value="1"/>
</dbReference>
<evidence type="ECO:0000259" key="1">
    <source>
        <dbReference type="PROSITE" id="PS50878"/>
    </source>
</evidence>
<dbReference type="GO" id="GO:0003676">
    <property type="term" value="F:nucleic acid binding"/>
    <property type="evidence" value="ECO:0007669"/>
    <property type="project" value="InterPro"/>
</dbReference>
<dbReference type="InterPro" id="IPR002156">
    <property type="entry name" value="RNaseH_domain"/>
</dbReference>
<dbReference type="CDD" id="cd01650">
    <property type="entry name" value="RT_nLTR_like"/>
    <property type="match status" value="1"/>
</dbReference>
<protein>
    <submittedName>
        <fullName evidence="3">Putative tick transposon</fullName>
    </submittedName>
</protein>
<dbReference type="SUPFAM" id="SSF56672">
    <property type="entry name" value="DNA/RNA polymerases"/>
    <property type="match status" value="1"/>
</dbReference>
<proteinExistence type="evidence at transcript level"/>
<organism evidence="3">
    <name type="scientific">Rhipicephalus pulchellus</name>
    <name type="common">Yellow backed tick</name>
    <name type="synonym">Dermacentor pulchellus</name>
    <dbReference type="NCBI Taxonomy" id="72859"/>
    <lineage>
        <taxon>Eukaryota</taxon>
        <taxon>Metazoa</taxon>
        <taxon>Ecdysozoa</taxon>
        <taxon>Arthropoda</taxon>
        <taxon>Chelicerata</taxon>
        <taxon>Arachnida</taxon>
        <taxon>Acari</taxon>
        <taxon>Parasitiformes</taxon>
        <taxon>Ixodida</taxon>
        <taxon>Ixodoidea</taxon>
        <taxon>Ixodidae</taxon>
        <taxon>Rhipicephalinae</taxon>
        <taxon>Rhipicephalus</taxon>
        <taxon>Rhipicephalus</taxon>
    </lineage>
</organism>
<feature type="domain" description="Reverse transcriptase" evidence="1">
    <location>
        <begin position="462"/>
        <end position="729"/>
    </location>
</feature>
<dbReference type="InterPro" id="IPR005135">
    <property type="entry name" value="Endo/exonuclease/phosphatase"/>
</dbReference>
<dbReference type="Pfam" id="PF00075">
    <property type="entry name" value="RNase_H"/>
    <property type="match status" value="1"/>
</dbReference>
<dbReference type="PROSITE" id="PS50878">
    <property type="entry name" value="RT_POL"/>
    <property type="match status" value="1"/>
</dbReference>
<dbReference type="Gene3D" id="3.60.10.10">
    <property type="entry name" value="Endonuclease/exonuclease/phosphatase"/>
    <property type="match status" value="1"/>
</dbReference>
<evidence type="ECO:0000259" key="2">
    <source>
        <dbReference type="PROSITE" id="PS50879"/>
    </source>
</evidence>
<dbReference type="Gene3D" id="3.30.420.10">
    <property type="entry name" value="Ribonuclease H-like superfamily/Ribonuclease H"/>
    <property type="match status" value="1"/>
</dbReference>
<dbReference type="InterPro" id="IPR036397">
    <property type="entry name" value="RNaseH_sf"/>
</dbReference>
<reference evidence="3" key="1">
    <citation type="submission" date="2012-11" db="EMBL/GenBank/DDBJ databases">
        <authorList>
            <person name="Lucero-Rivera Y.E."/>
            <person name="Tovar-Ramirez D."/>
        </authorList>
    </citation>
    <scope>NUCLEOTIDE SEQUENCE</scope>
    <source>
        <tissue evidence="3">Salivary gland</tissue>
    </source>
</reference>
<dbReference type="EMBL" id="GACK01000826">
    <property type="protein sequence ID" value="JAA64208.1"/>
    <property type="molecule type" value="mRNA"/>
</dbReference>
<dbReference type="Pfam" id="PF00078">
    <property type="entry name" value="RVT_1"/>
    <property type="match status" value="1"/>
</dbReference>
<dbReference type="InterPro" id="IPR052560">
    <property type="entry name" value="RdDP_mobile_element"/>
</dbReference>
<reference evidence="3" key="2">
    <citation type="journal article" date="2015" name="J. Proteomics">
        <title>Sexual differences in the sialomes of the zebra tick, Rhipicephalus pulchellus.</title>
        <authorList>
            <person name="Tan A.W."/>
            <person name="Francischetti I.M."/>
            <person name="Slovak M."/>
            <person name="Kini R.M."/>
            <person name="Ribeiro J.M."/>
        </authorList>
    </citation>
    <scope>NUCLEOTIDE SEQUENCE</scope>
    <source>
        <tissue evidence="3">Salivary gland</tissue>
    </source>
</reference>
<dbReference type="CDD" id="cd09276">
    <property type="entry name" value="Rnase_HI_RT_non_LTR"/>
    <property type="match status" value="1"/>
</dbReference>
<dbReference type="InterPro" id="IPR043502">
    <property type="entry name" value="DNA/RNA_pol_sf"/>
</dbReference>
<sequence>VHYIKSTIAPVKVLQWNCRSVSSAYTDLIYLIQQTNPNIILLQESWLSVNQKFNLNNFRTFRLDRRGRGGGLLALISSKMCHHVTVTFEHICPDCELLGIDCLLPDSYRITVINAYFPNGVRRTDHLDFVIKNSSNSILLAGDFNSHHTSWGFKTDGCGKRLWNWLQDNNFRCHNSGQVTFLRGISSSTLDLTFSCGQFIISSWETFDNGTSSDHVPITYEIMLPHLTSGIRQQRFINYKIYKTVLNSALSSLRGRVEQQRAASVVACLSDSVQPAEFSVKYGSTPSSSAWWNEDCTLAYRRRKAAWKRLRHNHTPKNWVDYKFHAALFKRTVAIAKDKHKADLHSRLSKPDKRSALYRFLRNKKSTPVPAYSHSVVLSPKEATELLEGIAKGLEARFASSCLRPMTFKSSTSDFREVTMAELADVIQTVNQAAPGPDQITNSMIKLIFNSHPDELLNIVNCSLQHTWIPSAWKIAKVVLLRKNQSLGYVLDNIRPISLTSNLVKIIEKILHSRLSEFIARQGILSPRQVGFRQGCSIWSAHVDLESRIRLAKVSGELSALVTLDIAKAYDSVEHSILISRLVDCDVPKYIISWVQEFLFERQFFCCHEGITSASYKQTRGVPQGSVLSPLLFNILLSSIPVHKNVPLYVYADDIAFFSSALDINTLYQILQSYLSELEVWLGGLSFSLNVSKCALLVFPLSVPVFLSLHYRNDPIPQVTALKYLGIVYVDNLNWQQQIESNTRKAESALGLLRRFCNKNSGMRRDTLLMIYKLYVRPILEFGCVLFSGSAGYKLRPLILLERQALRLCLGLPKCVANSVLYLEARIIPLDARFRQLTVQTFLKLYDAPLSRSQTVFIKSPDSFFRRPWPRYQRPQVIFVESLLSNLHVSLQHLTPLTLCSMPVDLVFDDIFPKNAKLLPKHVLEGLLQDHLSHFPNYVVISTDATQNLQKAGVGIFSHQLNWSFALRLPDFTPIYLAEFLAITLALRKLSSQQSKAIIISDALSVCIHLTSAKQSPLLRIFWSLVPRSLSEVRFLWVPGHAGIALNETADSLASASLNFPVVLVAPQFSFITAERFKRLLILKINETSLLHSEEFRHLQFTWNTTKCLSRQCEVTLTSFRCRVPRLNYYLHKSGFSLTNLCAICNEPETIDHFLLTCRRFASLRRIILERPIGMLGLAVNTSTLLSFGASQLGAGRSAILSALHKFIQATGRIRC</sequence>
<dbReference type="GO" id="GO:0071897">
    <property type="term" value="P:DNA biosynthetic process"/>
    <property type="evidence" value="ECO:0007669"/>
    <property type="project" value="UniProtKB-ARBA"/>
</dbReference>
<dbReference type="PROSITE" id="PS50879">
    <property type="entry name" value="RNASE_H_1"/>
    <property type="match status" value="1"/>
</dbReference>
<dbReference type="InterPro" id="IPR012337">
    <property type="entry name" value="RNaseH-like_sf"/>
</dbReference>
<dbReference type="AlphaFoldDB" id="L7MLP8"/>
<evidence type="ECO:0000313" key="3">
    <source>
        <dbReference type="EMBL" id="JAA64208.1"/>
    </source>
</evidence>
<dbReference type="GO" id="GO:0042575">
    <property type="term" value="C:DNA polymerase complex"/>
    <property type="evidence" value="ECO:0007669"/>
    <property type="project" value="UniProtKB-ARBA"/>
</dbReference>
<dbReference type="SUPFAM" id="SSF56219">
    <property type="entry name" value="DNase I-like"/>
    <property type="match status" value="1"/>
</dbReference>
<dbReference type="GO" id="GO:0004523">
    <property type="term" value="F:RNA-DNA hybrid ribonuclease activity"/>
    <property type="evidence" value="ECO:0007669"/>
    <property type="project" value="InterPro"/>
</dbReference>
<dbReference type="SUPFAM" id="SSF53098">
    <property type="entry name" value="Ribonuclease H-like"/>
    <property type="match status" value="1"/>
</dbReference>
<feature type="domain" description="RNase H type-1" evidence="2">
    <location>
        <begin position="935"/>
        <end position="1059"/>
    </location>
</feature>
<feature type="non-terminal residue" evidence="3">
    <location>
        <position position="1"/>
    </location>
</feature>
<dbReference type="Pfam" id="PF14529">
    <property type="entry name" value="Exo_endo_phos_2"/>
    <property type="match status" value="1"/>
</dbReference>
<name>L7MLP8_RHIPC</name>